<evidence type="ECO:0000313" key="2">
    <source>
        <dbReference type="EMBL" id="MBX12063.1"/>
    </source>
</evidence>
<name>A0A2P2L285_RHIMU</name>
<keyword evidence="1" id="KW-1133">Transmembrane helix</keyword>
<accession>A0A2P2L285</accession>
<organism evidence="2">
    <name type="scientific">Rhizophora mucronata</name>
    <name type="common">Asiatic mangrove</name>
    <dbReference type="NCBI Taxonomy" id="61149"/>
    <lineage>
        <taxon>Eukaryota</taxon>
        <taxon>Viridiplantae</taxon>
        <taxon>Streptophyta</taxon>
        <taxon>Embryophyta</taxon>
        <taxon>Tracheophyta</taxon>
        <taxon>Spermatophyta</taxon>
        <taxon>Magnoliopsida</taxon>
        <taxon>eudicotyledons</taxon>
        <taxon>Gunneridae</taxon>
        <taxon>Pentapetalae</taxon>
        <taxon>rosids</taxon>
        <taxon>fabids</taxon>
        <taxon>Malpighiales</taxon>
        <taxon>Rhizophoraceae</taxon>
        <taxon>Rhizophora</taxon>
    </lineage>
</organism>
<keyword evidence="1" id="KW-0812">Transmembrane</keyword>
<keyword evidence="1" id="KW-0472">Membrane</keyword>
<protein>
    <submittedName>
        <fullName evidence="2">Uncharacterized protein</fullName>
    </submittedName>
</protein>
<feature type="transmembrane region" description="Helical" evidence="1">
    <location>
        <begin position="57"/>
        <end position="75"/>
    </location>
</feature>
<evidence type="ECO:0000256" key="1">
    <source>
        <dbReference type="SAM" id="Phobius"/>
    </source>
</evidence>
<reference evidence="2" key="1">
    <citation type="submission" date="2018-02" db="EMBL/GenBank/DDBJ databases">
        <title>Rhizophora mucronata_Transcriptome.</title>
        <authorList>
            <person name="Meera S.P."/>
            <person name="Sreeshan A."/>
            <person name="Augustine A."/>
        </authorList>
    </citation>
    <scope>NUCLEOTIDE SEQUENCE</scope>
    <source>
        <tissue evidence="2">Leaf</tissue>
    </source>
</reference>
<sequence length="80" mass="9710">MKPPTFDHTVQFWLPHQILRWVQAMIPIVRPKMELPNNQGLMSDRSFHTIDPQMQRYWIIQLLLPFSFYFILAFTHNLDI</sequence>
<dbReference type="AlphaFoldDB" id="A0A2P2L285"/>
<dbReference type="EMBL" id="GGEC01031579">
    <property type="protein sequence ID" value="MBX12063.1"/>
    <property type="molecule type" value="Transcribed_RNA"/>
</dbReference>
<proteinExistence type="predicted"/>